<reference evidence="1 2" key="1">
    <citation type="submission" date="2017-08" db="EMBL/GenBank/DDBJ databases">
        <title>Infants hospitalized years apart are colonized by the same room-sourced microbial strains.</title>
        <authorList>
            <person name="Brooks B."/>
            <person name="Olm M.R."/>
            <person name="Firek B.A."/>
            <person name="Baker R."/>
            <person name="Thomas B.C."/>
            <person name="Morowitz M.J."/>
            <person name="Banfield J.F."/>
        </authorList>
    </citation>
    <scope>NUCLEOTIDE SEQUENCE [LARGE SCALE GENOMIC DNA]</scope>
    <source>
        <strain evidence="1">S2_003_000_R2_4</strain>
    </source>
</reference>
<evidence type="ECO:0000313" key="2">
    <source>
        <dbReference type="Proteomes" id="UP000249393"/>
    </source>
</evidence>
<sequence>MQLSEALIRCMSPIAQAKAWAHLEDELLLDLDMIDGVTLETEPLRIATANRLAERGVVHAVAGSTGCVRVTRVFPLRKVA</sequence>
<dbReference type="Proteomes" id="UP000249393">
    <property type="component" value="Unassembled WGS sequence"/>
</dbReference>
<comment type="caution">
    <text evidence="1">The sequence shown here is derived from an EMBL/GenBank/DDBJ whole genome shotgun (WGS) entry which is preliminary data.</text>
</comment>
<gene>
    <name evidence="1" type="ORF">DI526_03215</name>
</gene>
<organism evidence="1 2">
    <name type="scientific">Caulobacter segnis</name>
    <dbReference type="NCBI Taxonomy" id="88688"/>
    <lineage>
        <taxon>Bacteria</taxon>
        <taxon>Pseudomonadati</taxon>
        <taxon>Pseudomonadota</taxon>
        <taxon>Alphaproteobacteria</taxon>
        <taxon>Caulobacterales</taxon>
        <taxon>Caulobacteraceae</taxon>
        <taxon>Caulobacter</taxon>
    </lineage>
</organism>
<dbReference type="EMBL" id="QFQZ01000006">
    <property type="protein sequence ID" value="PZR36461.1"/>
    <property type="molecule type" value="Genomic_DNA"/>
</dbReference>
<accession>A0A2W5XFJ1</accession>
<protein>
    <submittedName>
        <fullName evidence="1">Uncharacterized protein</fullName>
    </submittedName>
</protein>
<name>A0A2W5XFJ1_9CAUL</name>
<dbReference type="RefSeq" id="WP_304273979.1">
    <property type="nucleotide sequence ID" value="NZ_QFQZ01000006.1"/>
</dbReference>
<evidence type="ECO:0000313" key="1">
    <source>
        <dbReference type="EMBL" id="PZR36461.1"/>
    </source>
</evidence>
<proteinExistence type="predicted"/>
<dbReference type="AlphaFoldDB" id="A0A2W5XFJ1"/>